<proteinExistence type="predicted"/>
<gene>
    <name evidence="2" type="ORF">MENT_LOCUS27446</name>
</gene>
<keyword evidence="1" id="KW-1133">Transmembrane helix</keyword>
<dbReference type="Proteomes" id="UP000580250">
    <property type="component" value="Unassembled WGS sequence"/>
</dbReference>
<dbReference type="EMBL" id="CAJEWN010000259">
    <property type="protein sequence ID" value="CAD2175706.1"/>
    <property type="molecule type" value="Genomic_DNA"/>
</dbReference>
<protein>
    <submittedName>
        <fullName evidence="2">Uncharacterized protein</fullName>
    </submittedName>
</protein>
<reference evidence="2 3" key="1">
    <citation type="submission" date="2020-08" db="EMBL/GenBank/DDBJ databases">
        <authorList>
            <person name="Koutsovoulos G."/>
            <person name="Danchin GJ E."/>
        </authorList>
    </citation>
    <scope>NUCLEOTIDE SEQUENCE [LARGE SCALE GENOMIC DNA]</scope>
</reference>
<comment type="caution">
    <text evidence="2">The sequence shown here is derived from an EMBL/GenBank/DDBJ whole genome shotgun (WGS) entry which is preliminary data.</text>
</comment>
<keyword evidence="1" id="KW-0812">Transmembrane</keyword>
<organism evidence="2 3">
    <name type="scientific">Meloidogyne enterolobii</name>
    <name type="common">Root-knot nematode worm</name>
    <name type="synonym">Meloidogyne mayaguensis</name>
    <dbReference type="NCBI Taxonomy" id="390850"/>
    <lineage>
        <taxon>Eukaryota</taxon>
        <taxon>Metazoa</taxon>
        <taxon>Ecdysozoa</taxon>
        <taxon>Nematoda</taxon>
        <taxon>Chromadorea</taxon>
        <taxon>Rhabditida</taxon>
        <taxon>Tylenchina</taxon>
        <taxon>Tylenchomorpha</taxon>
        <taxon>Tylenchoidea</taxon>
        <taxon>Meloidogynidae</taxon>
        <taxon>Meloidogyninae</taxon>
        <taxon>Meloidogyne</taxon>
    </lineage>
</organism>
<evidence type="ECO:0000313" key="2">
    <source>
        <dbReference type="EMBL" id="CAD2175706.1"/>
    </source>
</evidence>
<keyword evidence="1" id="KW-0472">Membrane</keyword>
<evidence type="ECO:0000256" key="1">
    <source>
        <dbReference type="SAM" id="Phobius"/>
    </source>
</evidence>
<evidence type="ECO:0000313" key="3">
    <source>
        <dbReference type="Proteomes" id="UP000580250"/>
    </source>
</evidence>
<feature type="transmembrane region" description="Helical" evidence="1">
    <location>
        <begin position="45"/>
        <end position="68"/>
    </location>
</feature>
<name>A0A6V7VL53_MELEN</name>
<accession>A0A6V7VL53</accession>
<sequence>MKNKEVNVHKEKGKNSSNFREKEFVERPSLLEKHFNEENGQYLELYNFFLAVFILAVMGTWLHDFYIYGKYVWLNLI</sequence>
<dbReference type="AlphaFoldDB" id="A0A6V7VL53"/>